<reference evidence="11" key="1">
    <citation type="submission" date="2016-06" db="UniProtKB">
        <authorList>
            <consortium name="WormBaseParasite"/>
        </authorList>
    </citation>
    <scope>IDENTIFICATION</scope>
</reference>
<accession>A0A183BEH1</accession>
<evidence type="ECO:0000256" key="4">
    <source>
        <dbReference type="ARBA" id="ARBA00012834"/>
    </source>
</evidence>
<keyword evidence="6" id="KW-0808">Transferase</keyword>
<evidence type="ECO:0000256" key="6">
    <source>
        <dbReference type="ARBA" id="ARBA00022679"/>
    </source>
</evidence>
<dbReference type="GO" id="GO:0018423">
    <property type="term" value="F:protein C-terminal leucine carboxyl O-methyltransferase activity"/>
    <property type="evidence" value="ECO:0007669"/>
    <property type="project" value="UniProtKB-EC"/>
</dbReference>
<organism evidence="11">
    <name type="scientific">Echinostoma caproni</name>
    <dbReference type="NCBI Taxonomy" id="27848"/>
    <lineage>
        <taxon>Eukaryota</taxon>
        <taxon>Metazoa</taxon>
        <taxon>Spiralia</taxon>
        <taxon>Lophotrochozoa</taxon>
        <taxon>Platyhelminthes</taxon>
        <taxon>Trematoda</taxon>
        <taxon>Digenea</taxon>
        <taxon>Plagiorchiida</taxon>
        <taxon>Echinostomata</taxon>
        <taxon>Echinostomatoidea</taxon>
        <taxon>Echinostomatidae</taxon>
        <taxon>Echinostoma</taxon>
    </lineage>
</organism>
<evidence type="ECO:0000313" key="10">
    <source>
        <dbReference type="Proteomes" id="UP000272942"/>
    </source>
</evidence>
<dbReference type="WBParaSite" id="ECPE_0001765101-mRNA-1">
    <property type="protein sequence ID" value="ECPE_0001765101-mRNA-1"/>
    <property type="gene ID" value="ECPE_0001765101"/>
</dbReference>
<evidence type="ECO:0000313" key="11">
    <source>
        <dbReference type="WBParaSite" id="ECPE_0001765101-mRNA-1"/>
    </source>
</evidence>
<evidence type="ECO:0000256" key="5">
    <source>
        <dbReference type="ARBA" id="ARBA00022603"/>
    </source>
</evidence>
<evidence type="ECO:0000256" key="7">
    <source>
        <dbReference type="ARBA" id="ARBA00022691"/>
    </source>
</evidence>
<dbReference type="Proteomes" id="UP000272942">
    <property type="component" value="Unassembled WGS sequence"/>
</dbReference>
<gene>
    <name evidence="9" type="ORF">ECPE_LOCUS17607</name>
</gene>
<dbReference type="OrthoDB" id="203237at2759"/>
<evidence type="ECO:0000256" key="8">
    <source>
        <dbReference type="ARBA" id="ARBA00032526"/>
    </source>
</evidence>
<evidence type="ECO:0000256" key="2">
    <source>
        <dbReference type="ARBA" id="ARBA00003455"/>
    </source>
</evidence>
<comment type="catalytic activity">
    <reaction evidence="1">
        <text>[phosphatase 2A protein]-C-terminal L-leucine + S-adenosyl-L-methionine = [phosphatase 2A protein]-C-terminal L-leucine methyl ester + S-adenosyl-L-homocysteine</text>
        <dbReference type="Rhea" id="RHEA:48544"/>
        <dbReference type="Rhea" id="RHEA-COMP:12134"/>
        <dbReference type="Rhea" id="RHEA-COMP:12135"/>
        <dbReference type="ChEBI" id="CHEBI:57856"/>
        <dbReference type="ChEBI" id="CHEBI:59789"/>
        <dbReference type="ChEBI" id="CHEBI:90516"/>
        <dbReference type="ChEBI" id="CHEBI:90517"/>
        <dbReference type="EC" id="2.1.1.233"/>
    </reaction>
</comment>
<dbReference type="PANTHER" id="PTHR13600">
    <property type="entry name" value="LEUCINE CARBOXYL METHYLTRANSFERASE"/>
    <property type="match status" value="1"/>
</dbReference>
<dbReference type="Gene3D" id="3.40.50.150">
    <property type="entry name" value="Vaccinia Virus protein VP39"/>
    <property type="match status" value="1"/>
</dbReference>
<name>A0A183BEH1_9TREM</name>
<keyword evidence="7" id="KW-0949">S-adenosyl-L-methionine</keyword>
<evidence type="ECO:0000313" key="9">
    <source>
        <dbReference type="EMBL" id="VDP94909.1"/>
    </source>
</evidence>
<evidence type="ECO:0000256" key="1">
    <source>
        <dbReference type="ARBA" id="ARBA00000724"/>
    </source>
</evidence>
<dbReference type="EMBL" id="UZAN01070261">
    <property type="protein sequence ID" value="VDP94909.1"/>
    <property type="molecule type" value="Genomic_DNA"/>
</dbReference>
<dbReference type="InterPro" id="IPR016651">
    <property type="entry name" value="LCMT1"/>
</dbReference>
<comment type="function">
    <text evidence="2">Methylates the carboxyl group of the C-terminal leucine residue of protein phosphatase 2A catalytic subunits to form alpha-leucine ester residues.</text>
</comment>
<protein>
    <recommendedName>
        <fullName evidence="4">[phosphatase 2A protein]-leucine-carboxy methyltransferase</fullName>
        <ecNumber evidence="4">2.1.1.233</ecNumber>
    </recommendedName>
    <alternativeName>
        <fullName evidence="8">[Phosphatase 2A protein]-leucine-carboxy methyltransferase 1</fullName>
    </alternativeName>
</protein>
<dbReference type="Pfam" id="PF04072">
    <property type="entry name" value="LCM"/>
    <property type="match status" value="1"/>
</dbReference>
<sequence>MKGFFWGEPNRMERRSNAGACDQIVQGTNDDATASKLHAVKRGYWIDPYIRYFCFSSTPKSPEINRGYFVRTQAFKALNFSNSFPKHNHGECQIVNLGAGSDTLFFILRDANLLPRKFIEIDLGYNVMRKITIIKNRKLFTESEIASGQLLADDFFSDYIPLLFRNRRLLHCLKLIYKLGIIGSQKNKVMDIHRCIMFLCDGTIAGSQLVQYGRKIQLGYTPIDQIK</sequence>
<dbReference type="GO" id="GO:0005829">
    <property type="term" value="C:cytosol"/>
    <property type="evidence" value="ECO:0007669"/>
    <property type="project" value="TreeGrafter"/>
</dbReference>
<comment type="similarity">
    <text evidence="3">Belongs to the methyltransferase superfamily. LCMT family.</text>
</comment>
<dbReference type="SUPFAM" id="SSF53335">
    <property type="entry name" value="S-adenosyl-L-methionine-dependent methyltransferases"/>
    <property type="match status" value="1"/>
</dbReference>
<dbReference type="InterPro" id="IPR029063">
    <property type="entry name" value="SAM-dependent_MTases_sf"/>
</dbReference>
<dbReference type="PANTHER" id="PTHR13600:SF33">
    <property type="entry name" value="LEUCINE CARBOXYL METHYLTRANSFERASE 1"/>
    <property type="match status" value="1"/>
</dbReference>
<keyword evidence="5" id="KW-0489">Methyltransferase</keyword>
<reference evidence="9 10" key="2">
    <citation type="submission" date="2018-11" db="EMBL/GenBank/DDBJ databases">
        <authorList>
            <consortium name="Pathogen Informatics"/>
        </authorList>
    </citation>
    <scope>NUCLEOTIDE SEQUENCE [LARGE SCALE GENOMIC DNA]</scope>
    <source>
        <strain evidence="9 10">Egypt</strain>
    </source>
</reference>
<dbReference type="GO" id="GO:0032259">
    <property type="term" value="P:methylation"/>
    <property type="evidence" value="ECO:0007669"/>
    <property type="project" value="UniProtKB-KW"/>
</dbReference>
<evidence type="ECO:0000256" key="3">
    <source>
        <dbReference type="ARBA" id="ARBA00010703"/>
    </source>
</evidence>
<dbReference type="AlphaFoldDB" id="A0A183BEH1"/>
<dbReference type="InterPro" id="IPR007213">
    <property type="entry name" value="Ppm1/Ppm2/Tcmp"/>
</dbReference>
<dbReference type="EC" id="2.1.1.233" evidence="4"/>
<keyword evidence="10" id="KW-1185">Reference proteome</keyword>
<proteinExistence type="inferred from homology"/>